<dbReference type="Proteomes" id="UP000000328">
    <property type="component" value="Chromosome"/>
</dbReference>
<sequence>MNRTRLIGRPWVLSILVTGVVAVAAGLFWFQPWQLVVDETVQEDLPAAAPVPAPPSPSALPSAPPSAEATKPAKPAEPTELAGGTLISHEHRTTGTVRLLRAADGSLVLRLENLATSSGPDVHVWLTDAPVKPGKDGWDVFDDGKHLDAGKLKGNKGNQNYPLPAGTDLTAYTSVSIWCDRFDVSFGAAELAQHRG</sequence>
<dbReference type="HOGENOM" id="CLU_089192_1_0_11"/>
<dbReference type="EMBL" id="CP002000">
    <property type="protein sequence ID" value="ADJ45707.1"/>
    <property type="molecule type" value="Genomic_DNA"/>
</dbReference>
<evidence type="ECO:0000259" key="3">
    <source>
        <dbReference type="PROSITE" id="PS51549"/>
    </source>
</evidence>
<dbReference type="eggNOG" id="COG1672">
    <property type="taxonomic scope" value="Bacteria"/>
</dbReference>
<evidence type="ECO:0000313" key="5">
    <source>
        <dbReference type="Proteomes" id="UP000000328"/>
    </source>
</evidence>
<protein>
    <submittedName>
        <fullName evidence="4">Secreted protein</fullName>
    </submittedName>
</protein>
<dbReference type="RefSeq" id="WP_013225779.1">
    <property type="nucleotide sequence ID" value="NC_014318.1"/>
</dbReference>
<dbReference type="GeneID" id="92871666"/>
<dbReference type="PATRIC" id="fig|749927.5.peg.4060"/>
<dbReference type="Pfam" id="PF10517">
    <property type="entry name" value="DM13"/>
    <property type="match status" value="1"/>
</dbReference>
<gene>
    <name evidence="4" type="ordered locus">AMED_3928</name>
</gene>
<name>A0A0H3D5Y8_AMYMU</name>
<feature type="domain" description="DM13" evidence="3">
    <location>
        <begin position="84"/>
        <end position="192"/>
    </location>
</feature>
<dbReference type="KEGG" id="amd:AMED_3928"/>
<accession>A0A0H3D5Y8</accession>
<keyword evidence="2" id="KW-1133">Transmembrane helix</keyword>
<dbReference type="InterPro" id="IPR019545">
    <property type="entry name" value="DM13_domain"/>
</dbReference>
<feature type="transmembrane region" description="Helical" evidence="2">
    <location>
        <begin position="12"/>
        <end position="30"/>
    </location>
</feature>
<feature type="compositionally biased region" description="Low complexity" evidence="1">
    <location>
        <begin position="65"/>
        <end position="79"/>
    </location>
</feature>
<organism evidence="4 5">
    <name type="scientific">Amycolatopsis mediterranei (strain U-32)</name>
    <dbReference type="NCBI Taxonomy" id="749927"/>
    <lineage>
        <taxon>Bacteria</taxon>
        <taxon>Bacillati</taxon>
        <taxon>Actinomycetota</taxon>
        <taxon>Actinomycetes</taxon>
        <taxon>Pseudonocardiales</taxon>
        <taxon>Pseudonocardiaceae</taxon>
        <taxon>Amycolatopsis</taxon>
    </lineage>
</organism>
<dbReference type="PROSITE" id="PS51549">
    <property type="entry name" value="DM13"/>
    <property type="match status" value="1"/>
</dbReference>
<feature type="compositionally biased region" description="Pro residues" evidence="1">
    <location>
        <begin position="49"/>
        <end position="64"/>
    </location>
</feature>
<feature type="region of interest" description="Disordered" evidence="1">
    <location>
        <begin position="47"/>
        <end position="88"/>
    </location>
</feature>
<evidence type="ECO:0000313" key="4">
    <source>
        <dbReference type="EMBL" id="ADJ45707.1"/>
    </source>
</evidence>
<dbReference type="AlphaFoldDB" id="A0A0H3D5Y8"/>
<evidence type="ECO:0000256" key="1">
    <source>
        <dbReference type="SAM" id="MobiDB-lite"/>
    </source>
</evidence>
<reference evidence="4 5" key="1">
    <citation type="journal article" date="2010" name="Cell Res.">
        <title>Complete genome sequence of the rifamycin SV-producing Amycolatopsis mediterranei U32 revealed its genetic characteristics in phylogeny and metabolism.</title>
        <authorList>
            <person name="Zhao W."/>
            <person name="Zhong Y."/>
            <person name="Yuan H."/>
            <person name="Wang J."/>
            <person name="Zheng H."/>
            <person name="Wang Y."/>
            <person name="Cen X."/>
            <person name="Xu F."/>
            <person name="Bai J."/>
            <person name="Han X."/>
            <person name="Lu G."/>
            <person name="Zhu Y."/>
            <person name="Shao Z."/>
            <person name="Yan H."/>
            <person name="Li C."/>
            <person name="Peng N."/>
            <person name="Zhang Z."/>
            <person name="Zhang Y."/>
            <person name="Lin W."/>
            <person name="Fan Y."/>
            <person name="Qin Z."/>
            <person name="Hu Y."/>
            <person name="Zhu B."/>
            <person name="Wang S."/>
            <person name="Ding X."/>
            <person name="Zhao G.P."/>
        </authorList>
    </citation>
    <scope>NUCLEOTIDE SEQUENCE [LARGE SCALE GENOMIC DNA]</scope>
    <source>
        <strain evidence="5">U-32</strain>
    </source>
</reference>
<keyword evidence="2" id="KW-0812">Transmembrane</keyword>
<keyword evidence="2" id="KW-0472">Membrane</keyword>
<dbReference type="OrthoDB" id="4751481at2"/>
<proteinExistence type="predicted"/>
<evidence type="ECO:0000256" key="2">
    <source>
        <dbReference type="SAM" id="Phobius"/>
    </source>
</evidence>